<accession>A0ABU8N530</accession>
<feature type="transmembrane region" description="Helical" evidence="1">
    <location>
        <begin position="73"/>
        <end position="94"/>
    </location>
</feature>
<dbReference type="EMBL" id="JBBEGL010000003">
    <property type="protein sequence ID" value="MEJ2887451.1"/>
    <property type="molecule type" value="Genomic_DNA"/>
</dbReference>
<comment type="caution">
    <text evidence="2">The sequence shown here is derived from an EMBL/GenBank/DDBJ whole genome shotgun (WGS) entry which is preliminary data.</text>
</comment>
<protein>
    <submittedName>
        <fullName evidence="2">Uncharacterized protein</fullName>
    </submittedName>
</protein>
<evidence type="ECO:0000313" key="3">
    <source>
        <dbReference type="Proteomes" id="UP001370100"/>
    </source>
</evidence>
<gene>
    <name evidence="2" type="ORF">WCD41_13405</name>
</gene>
<dbReference type="RefSeq" id="WP_337713917.1">
    <property type="nucleotide sequence ID" value="NZ_JBBEGL010000003.1"/>
</dbReference>
<dbReference type="Proteomes" id="UP001370100">
    <property type="component" value="Unassembled WGS sequence"/>
</dbReference>
<proteinExistence type="predicted"/>
<keyword evidence="1" id="KW-0812">Transmembrane</keyword>
<feature type="transmembrane region" description="Helical" evidence="1">
    <location>
        <begin position="30"/>
        <end position="53"/>
    </location>
</feature>
<organism evidence="2 3">
    <name type="scientific">Actinomycetospora aeridis</name>
    <dbReference type="NCBI Taxonomy" id="3129231"/>
    <lineage>
        <taxon>Bacteria</taxon>
        <taxon>Bacillati</taxon>
        <taxon>Actinomycetota</taxon>
        <taxon>Actinomycetes</taxon>
        <taxon>Pseudonocardiales</taxon>
        <taxon>Pseudonocardiaceae</taxon>
        <taxon>Actinomycetospora</taxon>
    </lineage>
</organism>
<name>A0ABU8N530_9PSEU</name>
<keyword evidence="1" id="KW-0472">Membrane</keyword>
<sequence length="280" mass="29446">MATPPPTTGTSTHRRAVWARRSRLATARRAPFSALLAAGIVAGASAPMVNLAMTDRWRDADGILPEGLVRLTVLAAFGLIVAVLTTVAGVFWALGALGEAPTDDVLAYGGGRRAGLAWADRYATTGRTTLEDAPDARVTAARDAQGRRALPATVAGTRVAAARERPHGVAAYSVTAPDGAVTVTADEGPRGNVDWTLDDGRGTVLRWRHHLADRVPRLTLIDAHGTAWWVRRKGRTVLAAELPDELDPVAARALLLVVDDQLTNARHLRSAMAATGGGGD</sequence>
<evidence type="ECO:0000313" key="2">
    <source>
        <dbReference type="EMBL" id="MEJ2887451.1"/>
    </source>
</evidence>
<keyword evidence="1" id="KW-1133">Transmembrane helix</keyword>
<evidence type="ECO:0000256" key="1">
    <source>
        <dbReference type="SAM" id="Phobius"/>
    </source>
</evidence>
<reference evidence="2 3" key="1">
    <citation type="submission" date="2024-03" db="EMBL/GenBank/DDBJ databases">
        <title>Actinomycetospora sp. OC33-EN06, a novel actinomycete isolated from wild orchid (Aerides multiflora).</title>
        <authorList>
            <person name="Suriyachadkun C."/>
        </authorList>
    </citation>
    <scope>NUCLEOTIDE SEQUENCE [LARGE SCALE GENOMIC DNA]</scope>
    <source>
        <strain evidence="2 3">OC33-EN06</strain>
    </source>
</reference>
<keyword evidence="3" id="KW-1185">Reference proteome</keyword>